<name>A0ABQ0L2J0_MYCCL</name>
<feature type="region of interest" description="Disordered" evidence="1">
    <location>
        <begin position="215"/>
        <end position="239"/>
    </location>
</feature>
<evidence type="ECO:0000313" key="3">
    <source>
        <dbReference type="Proteomes" id="UP000815677"/>
    </source>
</evidence>
<evidence type="ECO:0000313" key="2">
    <source>
        <dbReference type="EMBL" id="GAT45383.1"/>
    </source>
</evidence>
<evidence type="ECO:0000256" key="1">
    <source>
        <dbReference type="SAM" id="MobiDB-lite"/>
    </source>
</evidence>
<accession>A0ABQ0L2J0</accession>
<gene>
    <name evidence="2" type="ORF">MCHLO_02967</name>
</gene>
<proteinExistence type="predicted"/>
<dbReference type="Proteomes" id="UP000815677">
    <property type="component" value="Unassembled WGS sequence"/>
</dbReference>
<feature type="compositionally biased region" description="Basic and acidic residues" evidence="1">
    <location>
        <begin position="263"/>
        <end position="275"/>
    </location>
</feature>
<feature type="region of interest" description="Disordered" evidence="1">
    <location>
        <begin position="252"/>
        <end position="275"/>
    </location>
</feature>
<reference evidence="2" key="1">
    <citation type="submission" date="2014-09" db="EMBL/GenBank/DDBJ databases">
        <title>Genome sequence of the luminous mushroom Mycena chlorophos for searching fungal bioluminescence genes.</title>
        <authorList>
            <person name="Tanaka Y."/>
            <person name="Kasuga D."/>
            <person name="Oba Y."/>
            <person name="Hase S."/>
            <person name="Sato K."/>
            <person name="Oba Y."/>
            <person name="Sakakibara Y."/>
        </authorList>
    </citation>
    <scope>NUCLEOTIDE SEQUENCE</scope>
</reference>
<keyword evidence="3" id="KW-1185">Reference proteome</keyword>
<sequence>MARTTPRFRLELHYPQTLLWEDCGAFVVASSPLTDPTVWASADVNAVPETRLVVQETTNAKDLVALRRPFVYEQHEPVLGTGQRSEETRLRREHPQKEPTLVSMAPTKCVCKSRRPSVARLRVFWHRGGRIGWRWSREARRFGAGVEMLRSGTKKTRKTLLETGATSKSSSPSTAHYQSRTTEQYYRHCSTIHLLDLHAPIVPVYNEHDHRAVQAAAGPPRRVGPRFPKRTSQQPTTAAPASFVARVADRTVPLSGPLRTRTKNGDEDKLGTTRPRCEDKSVALGRRTLTLRILLGWRTDDVHEREKCKKLSVQVQCVIRPTP</sequence>
<dbReference type="EMBL" id="DF841168">
    <property type="protein sequence ID" value="GAT45383.1"/>
    <property type="molecule type" value="Genomic_DNA"/>
</dbReference>
<organism evidence="2 3">
    <name type="scientific">Mycena chlorophos</name>
    <name type="common">Agaric fungus</name>
    <name type="synonym">Agaricus chlorophos</name>
    <dbReference type="NCBI Taxonomy" id="658473"/>
    <lineage>
        <taxon>Eukaryota</taxon>
        <taxon>Fungi</taxon>
        <taxon>Dikarya</taxon>
        <taxon>Basidiomycota</taxon>
        <taxon>Agaricomycotina</taxon>
        <taxon>Agaricomycetes</taxon>
        <taxon>Agaricomycetidae</taxon>
        <taxon>Agaricales</taxon>
        <taxon>Marasmiineae</taxon>
        <taxon>Mycenaceae</taxon>
        <taxon>Mycena</taxon>
    </lineage>
</organism>
<feature type="compositionally biased region" description="Polar residues" evidence="1">
    <location>
        <begin position="230"/>
        <end position="239"/>
    </location>
</feature>
<protein>
    <submittedName>
        <fullName evidence="2">Uncharacterized protein</fullName>
    </submittedName>
</protein>